<dbReference type="InterPro" id="IPR016039">
    <property type="entry name" value="Thiolase-like"/>
</dbReference>
<evidence type="ECO:0000256" key="6">
    <source>
        <dbReference type="ARBA" id="ARBA00022946"/>
    </source>
</evidence>
<comment type="pathway">
    <text evidence="2">Lipid metabolism.</text>
</comment>
<dbReference type="eggNOG" id="KOG1389">
    <property type="taxonomic scope" value="Eukaryota"/>
</dbReference>
<evidence type="ECO:0000256" key="7">
    <source>
        <dbReference type="ARBA" id="ARBA00023098"/>
    </source>
</evidence>
<accession>F2TZQ6</accession>
<dbReference type="PROSITE" id="PS00099">
    <property type="entry name" value="THIOLASE_3"/>
    <property type="match status" value="1"/>
</dbReference>
<evidence type="ECO:0000256" key="2">
    <source>
        <dbReference type="ARBA" id="ARBA00005189"/>
    </source>
</evidence>
<dbReference type="Gene3D" id="3.40.47.10">
    <property type="match status" value="2"/>
</dbReference>
<dbReference type="PANTHER" id="PTHR43853">
    <property type="entry name" value="3-KETOACYL-COA THIOLASE, PEROXISOMAL"/>
    <property type="match status" value="1"/>
</dbReference>
<dbReference type="InterPro" id="IPR020617">
    <property type="entry name" value="Thiolase_C"/>
</dbReference>
<evidence type="ECO:0000259" key="14">
    <source>
        <dbReference type="Pfam" id="PF02803"/>
    </source>
</evidence>
<feature type="active site" description="Proton acceptor" evidence="11">
    <location>
        <position position="390"/>
    </location>
</feature>
<evidence type="ECO:0000256" key="11">
    <source>
        <dbReference type="PIRSR" id="PIRSR000429-1"/>
    </source>
</evidence>
<evidence type="ECO:0000259" key="13">
    <source>
        <dbReference type="Pfam" id="PF00108"/>
    </source>
</evidence>
<dbReference type="InterPro" id="IPR020616">
    <property type="entry name" value="Thiolase_N"/>
</dbReference>
<protein>
    <recommendedName>
        <fullName evidence="10">acetyl-CoA C-acyltransferase</fullName>
        <ecNumber evidence="10">2.3.1.16</ecNumber>
    </recommendedName>
</protein>
<keyword evidence="16" id="KW-1185">Reference proteome</keyword>
<dbReference type="OrthoDB" id="5404651at2759"/>
<dbReference type="InParanoid" id="F2TZQ6"/>
<keyword evidence="9 12" id="KW-0012">Acyltransferase</keyword>
<keyword evidence="4 12" id="KW-0808">Transferase</keyword>
<keyword evidence="8" id="KW-0576">Peroxisome</keyword>
<evidence type="ECO:0000256" key="1">
    <source>
        <dbReference type="ARBA" id="ARBA00004275"/>
    </source>
</evidence>
<sequence length="405" mass="42651">MERASRLLQHIATGAALNRQDEDVVILGCKRTPICKAKRGGFRDTPAGDLLEAVLRSVVEEAGIASEEVEDVVVGNVLADQGILMARTAQLLADIPHTVPTVTLNRQCASGLQAIMTVAGEIRTGTIDLGIGAGVESMSERSMDQIRPKVCEPRLASRRGSIKRISPGLADKSSASGSGKRLRRKLTYLLRAAKAQASNGFVREIVPTLSRVKGEDGELVPGPVVVEDDGIRPQTTAEKLGKLRPAFKPDGSTTAGNSSQVSDGAAAVLLASRRKARELGLQPRARIVASAVCGVPPDIMGIGPAVAIPKVLEKAGMRMDDIDVFEINEAFASQAVYCVEELGVPREKLNPRGGAIALGHPLGCTGARQVVTLIHYLEDNNLNTGIVSMCVGMGMGAAAIIALEH</sequence>
<dbReference type="FunCoup" id="F2TZQ6">
    <property type="interactions" value="576"/>
</dbReference>
<dbReference type="InterPro" id="IPR020613">
    <property type="entry name" value="Thiolase_CS"/>
</dbReference>
<dbReference type="STRING" id="946362.F2TZQ6"/>
<dbReference type="RefSeq" id="XP_004998036.1">
    <property type="nucleotide sequence ID" value="XM_004997979.1"/>
</dbReference>
<dbReference type="GeneID" id="16078632"/>
<dbReference type="InterPro" id="IPR002155">
    <property type="entry name" value="Thiolase"/>
</dbReference>
<feature type="domain" description="Thiolase N-terminal" evidence="13">
    <location>
        <begin position="24"/>
        <end position="145"/>
    </location>
</feature>
<dbReference type="EMBL" id="GL832957">
    <property type="protein sequence ID" value="EGD79080.1"/>
    <property type="molecule type" value="Genomic_DNA"/>
</dbReference>
<dbReference type="InterPro" id="IPR020610">
    <property type="entry name" value="Thiolase_AS"/>
</dbReference>
<evidence type="ECO:0000256" key="3">
    <source>
        <dbReference type="ARBA" id="ARBA00010982"/>
    </source>
</evidence>
<feature type="domain" description="Thiolase N-terminal" evidence="13">
    <location>
        <begin position="191"/>
        <end position="273"/>
    </location>
</feature>
<dbReference type="Pfam" id="PF00108">
    <property type="entry name" value="Thiolase_N"/>
    <property type="match status" value="2"/>
</dbReference>
<feature type="domain" description="Thiolase C-terminal" evidence="14">
    <location>
        <begin position="282"/>
        <end position="401"/>
    </location>
</feature>
<keyword evidence="5" id="KW-0276">Fatty acid metabolism</keyword>
<dbReference type="KEGG" id="sre:PTSG_02048"/>
<dbReference type="AlphaFoldDB" id="F2TZQ6"/>
<organism evidence="16">
    <name type="scientific">Salpingoeca rosetta (strain ATCC 50818 / BSB-021)</name>
    <dbReference type="NCBI Taxonomy" id="946362"/>
    <lineage>
        <taxon>Eukaryota</taxon>
        <taxon>Choanoflagellata</taxon>
        <taxon>Craspedida</taxon>
        <taxon>Salpingoecidae</taxon>
        <taxon>Salpingoeca</taxon>
    </lineage>
</organism>
<name>F2TZQ6_SALR5</name>
<comment type="subcellular location">
    <subcellularLocation>
        <location evidence="1">Peroxisome</location>
    </subcellularLocation>
</comment>
<proteinExistence type="inferred from homology"/>
<feature type="active site" description="Acyl-thioester intermediate" evidence="11">
    <location>
        <position position="108"/>
    </location>
</feature>
<dbReference type="GO" id="GO:0006635">
    <property type="term" value="P:fatty acid beta-oxidation"/>
    <property type="evidence" value="ECO:0007669"/>
    <property type="project" value="TreeGrafter"/>
</dbReference>
<keyword evidence="7" id="KW-0443">Lipid metabolism</keyword>
<reference evidence="15" key="1">
    <citation type="submission" date="2009-08" db="EMBL/GenBank/DDBJ databases">
        <title>Annotation of Salpingoeca rosetta.</title>
        <authorList>
            <consortium name="The Broad Institute Genome Sequencing Platform"/>
            <person name="Russ C."/>
            <person name="Cuomo C."/>
            <person name="Burger G."/>
            <person name="Gray M.W."/>
            <person name="Holland P.W.H."/>
            <person name="King N."/>
            <person name="Lang F.B.F."/>
            <person name="Roger A.J."/>
            <person name="Ruiz-Trillo I."/>
            <person name="Young S.K."/>
            <person name="Zeng Q."/>
            <person name="Gargeya S."/>
            <person name="Alvarado L."/>
            <person name="Berlin A."/>
            <person name="Chapman S.B."/>
            <person name="Chen Z."/>
            <person name="Freedman E."/>
            <person name="Gellesch M."/>
            <person name="Goldberg J."/>
            <person name="Griggs A."/>
            <person name="Gujja S."/>
            <person name="Heilman E."/>
            <person name="Heiman D."/>
            <person name="Howarth C."/>
            <person name="Mehta T."/>
            <person name="Neiman D."/>
            <person name="Pearson M."/>
            <person name="Roberts A."/>
            <person name="Saif S."/>
            <person name="Shea T."/>
            <person name="Shenoy N."/>
            <person name="Sisk P."/>
            <person name="Stolte C."/>
            <person name="Sykes S."/>
            <person name="White J."/>
            <person name="Yandava C."/>
            <person name="Haas B."/>
            <person name="Nusbaum C."/>
            <person name="Birren B."/>
        </authorList>
    </citation>
    <scope>NUCLEOTIDE SEQUENCE [LARGE SCALE GENOMIC DNA]</scope>
    <source>
        <strain evidence="15">ATCC 50818</strain>
    </source>
</reference>
<dbReference type="GO" id="GO:0003988">
    <property type="term" value="F:acetyl-CoA C-acyltransferase activity"/>
    <property type="evidence" value="ECO:0007669"/>
    <property type="project" value="UniProtKB-EC"/>
</dbReference>
<dbReference type="EC" id="2.3.1.16" evidence="10"/>
<dbReference type="SUPFAM" id="SSF53901">
    <property type="entry name" value="Thiolase-like"/>
    <property type="match status" value="1"/>
</dbReference>
<dbReference type="PIRSF" id="PIRSF000429">
    <property type="entry name" value="Ac-CoA_Ac_transf"/>
    <property type="match status" value="1"/>
</dbReference>
<dbReference type="Pfam" id="PF02803">
    <property type="entry name" value="Thiolase_C"/>
    <property type="match status" value="1"/>
</dbReference>
<dbReference type="PROSITE" id="PS00737">
    <property type="entry name" value="THIOLASE_2"/>
    <property type="match status" value="1"/>
</dbReference>
<dbReference type="NCBIfam" id="TIGR01930">
    <property type="entry name" value="AcCoA-C-Actrans"/>
    <property type="match status" value="1"/>
</dbReference>
<evidence type="ECO:0000256" key="5">
    <source>
        <dbReference type="ARBA" id="ARBA00022832"/>
    </source>
</evidence>
<evidence type="ECO:0000256" key="9">
    <source>
        <dbReference type="ARBA" id="ARBA00023315"/>
    </source>
</evidence>
<dbReference type="CDD" id="cd00751">
    <property type="entry name" value="thiolase"/>
    <property type="match status" value="1"/>
</dbReference>
<gene>
    <name evidence="15" type="ORF">PTSG_02048</name>
</gene>
<evidence type="ECO:0000256" key="10">
    <source>
        <dbReference type="ARBA" id="ARBA00024073"/>
    </source>
</evidence>
<dbReference type="InterPro" id="IPR020615">
    <property type="entry name" value="Thiolase_acyl_enz_int_AS"/>
</dbReference>
<dbReference type="InterPro" id="IPR050215">
    <property type="entry name" value="Thiolase-like_sf_Thiolase"/>
</dbReference>
<evidence type="ECO:0000256" key="8">
    <source>
        <dbReference type="ARBA" id="ARBA00023140"/>
    </source>
</evidence>
<keyword evidence="6" id="KW-0809">Transit peptide</keyword>
<dbReference type="GO" id="GO:0010124">
    <property type="term" value="P:phenylacetate catabolic process"/>
    <property type="evidence" value="ECO:0007669"/>
    <property type="project" value="TreeGrafter"/>
</dbReference>
<dbReference type="GO" id="GO:0005777">
    <property type="term" value="C:peroxisome"/>
    <property type="evidence" value="ECO:0007669"/>
    <property type="project" value="UniProtKB-SubCell"/>
</dbReference>
<dbReference type="PROSITE" id="PS00098">
    <property type="entry name" value="THIOLASE_1"/>
    <property type="match status" value="1"/>
</dbReference>
<feature type="active site" description="Proton acceptor" evidence="11">
    <location>
        <position position="360"/>
    </location>
</feature>
<comment type="similarity">
    <text evidence="3 12">Belongs to the thiolase-like superfamily. Thiolase family.</text>
</comment>
<evidence type="ECO:0000313" key="15">
    <source>
        <dbReference type="EMBL" id="EGD79080.1"/>
    </source>
</evidence>
<evidence type="ECO:0000256" key="4">
    <source>
        <dbReference type="ARBA" id="ARBA00022679"/>
    </source>
</evidence>
<dbReference type="PANTHER" id="PTHR43853:SF8">
    <property type="entry name" value="3-KETOACYL-COA THIOLASE, PEROXISOMAL"/>
    <property type="match status" value="1"/>
</dbReference>
<evidence type="ECO:0000256" key="12">
    <source>
        <dbReference type="RuleBase" id="RU003557"/>
    </source>
</evidence>
<evidence type="ECO:0000313" key="16">
    <source>
        <dbReference type="Proteomes" id="UP000007799"/>
    </source>
</evidence>
<dbReference type="Proteomes" id="UP000007799">
    <property type="component" value="Unassembled WGS sequence"/>
</dbReference>
<dbReference type="OMA" id="QMGMDHL"/>